<dbReference type="AlphaFoldDB" id="G4YLL4"/>
<proteinExistence type="predicted"/>
<sequence length="201" mass="22478">MQNPANAELVYPWVASDPGAVSIITESSMMTPTTLYATAVRSEPGPRREGVTTALLANSPHTLKNNRSCSTEKPLGYGTNVSMQRRHSILRMSASKTSSGHGLRKSASVEFVLDHAHQQAAQSIHASTSSIGREPRRLTFEEKAELYRVRPDLEIGPAPYYNEKLEELNRRNQRRIIFAMFGGMISIVLLLVFFSMWEQNK</sequence>
<dbReference type="KEGG" id="psoj:PHYSODRAFT_538473"/>
<dbReference type="Proteomes" id="UP000002640">
    <property type="component" value="Unassembled WGS sequence"/>
</dbReference>
<evidence type="ECO:0000313" key="2">
    <source>
        <dbReference type="EMBL" id="EGZ30495.1"/>
    </source>
</evidence>
<name>G4YLL4_PHYSP</name>
<keyword evidence="1" id="KW-0472">Membrane</keyword>
<dbReference type="OMA" id="QHAPNTE"/>
<keyword evidence="1" id="KW-0812">Transmembrane</keyword>
<gene>
    <name evidence="2" type="ORF">PHYSODRAFT_538473</name>
</gene>
<reference evidence="2 3" key="1">
    <citation type="journal article" date="2006" name="Science">
        <title>Phytophthora genome sequences uncover evolutionary origins and mechanisms of pathogenesis.</title>
        <authorList>
            <person name="Tyler B.M."/>
            <person name="Tripathy S."/>
            <person name="Zhang X."/>
            <person name="Dehal P."/>
            <person name="Jiang R.H."/>
            <person name="Aerts A."/>
            <person name="Arredondo F.D."/>
            <person name="Baxter L."/>
            <person name="Bensasson D."/>
            <person name="Beynon J.L."/>
            <person name="Chapman J."/>
            <person name="Damasceno C.M."/>
            <person name="Dorrance A.E."/>
            <person name="Dou D."/>
            <person name="Dickerman A.W."/>
            <person name="Dubchak I.L."/>
            <person name="Garbelotto M."/>
            <person name="Gijzen M."/>
            <person name="Gordon S.G."/>
            <person name="Govers F."/>
            <person name="Grunwald N.J."/>
            <person name="Huang W."/>
            <person name="Ivors K.L."/>
            <person name="Jones R.W."/>
            <person name="Kamoun S."/>
            <person name="Krampis K."/>
            <person name="Lamour K.H."/>
            <person name="Lee M.K."/>
            <person name="McDonald W.H."/>
            <person name="Medina M."/>
            <person name="Meijer H.J."/>
            <person name="Nordberg E.K."/>
            <person name="Maclean D.J."/>
            <person name="Ospina-Giraldo M.D."/>
            <person name="Morris P.F."/>
            <person name="Phuntumart V."/>
            <person name="Putnam N.H."/>
            <person name="Rash S."/>
            <person name="Rose J.K."/>
            <person name="Sakihama Y."/>
            <person name="Salamov A.A."/>
            <person name="Savidor A."/>
            <person name="Scheuring C.F."/>
            <person name="Smith B.M."/>
            <person name="Sobral B.W."/>
            <person name="Terry A."/>
            <person name="Torto-Alalibo T.A."/>
            <person name="Win J."/>
            <person name="Xu Z."/>
            <person name="Zhang H."/>
            <person name="Grigoriev I.V."/>
            <person name="Rokhsar D.S."/>
            <person name="Boore J.L."/>
        </authorList>
    </citation>
    <scope>NUCLEOTIDE SEQUENCE [LARGE SCALE GENOMIC DNA]</scope>
    <source>
        <strain evidence="2 3">P6497</strain>
    </source>
</reference>
<dbReference type="GeneID" id="20662351"/>
<protein>
    <submittedName>
        <fullName evidence="2">Uncharacterized protein</fullName>
    </submittedName>
</protein>
<dbReference type="RefSeq" id="XP_009517770.1">
    <property type="nucleotide sequence ID" value="XM_009519475.1"/>
</dbReference>
<accession>G4YLL4</accession>
<organism evidence="2 3">
    <name type="scientific">Phytophthora sojae (strain P6497)</name>
    <name type="common">Soybean stem and root rot agent</name>
    <name type="synonym">Phytophthora megasperma f. sp. glycines</name>
    <dbReference type="NCBI Taxonomy" id="1094619"/>
    <lineage>
        <taxon>Eukaryota</taxon>
        <taxon>Sar</taxon>
        <taxon>Stramenopiles</taxon>
        <taxon>Oomycota</taxon>
        <taxon>Peronosporomycetes</taxon>
        <taxon>Peronosporales</taxon>
        <taxon>Peronosporaceae</taxon>
        <taxon>Phytophthora</taxon>
    </lineage>
</organism>
<dbReference type="EMBL" id="JH159151">
    <property type="protein sequence ID" value="EGZ30495.1"/>
    <property type="molecule type" value="Genomic_DNA"/>
</dbReference>
<keyword evidence="1" id="KW-1133">Transmembrane helix</keyword>
<keyword evidence="3" id="KW-1185">Reference proteome</keyword>
<evidence type="ECO:0000256" key="1">
    <source>
        <dbReference type="SAM" id="Phobius"/>
    </source>
</evidence>
<evidence type="ECO:0000313" key="3">
    <source>
        <dbReference type="Proteomes" id="UP000002640"/>
    </source>
</evidence>
<feature type="transmembrane region" description="Helical" evidence="1">
    <location>
        <begin position="176"/>
        <end position="197"/>
    </location>
</feature>
<dbReference type="InParanoid" id="G4YLL4"/>